<organism evidence="2 3">
    <name type="scientific">Euphydryas editha</name>
    <name type="common">Edith's checkerspot</name>
    <dbReference type="NCBI Taxonomy" id="104508"/>
    <lineage>
        <taxon>Eukaryota</taxon>
        <taxon>Metazoa</taxon>
        <taxon>Ecdysozoa</taxon>
        <taxon>Arthropoda</taxon>
        <taxon>Hexapoda</taxon>
        <taxon>Insecta</taxon>
        <taxon>Pterygota</taxon>
        <taxon>Neoptera</taxon>
        <taxon>Endopterygota</taxon>
        <taxon>Lepidoptera</taxon>
        <taxon>Glossata</taxon>
        <taxon>Ditrysia</taxon>
        <taxon>Papilionoidea</taxon>
        <taxon>Nymphalidae</taxon>
        <taxon>Nymphalinae</taxon>
        <taxon>Euphydryas</taxon>
    </lineage>
</organism>
<feature type="domain" description="DUF7869" evidence="1">
    <location>
        <begin position="293"/>
        <end position="379"/>
    </location>
</feature>
<comment type="caution">
    <text evidence="2">The sequence shown here is derived from an EMBL/GenBank/DDBJ whole genome shotgun (WGS) entry which is preliminary data.</text>
</comment>
<keyword evidence="3" id="KW-1185">Reference proteome</keyword>
<gene>
    <name evidence="2" type="ORF">EEDITHA_LOCUS20322</name>
</gene>
<evidence type="ECO:0000313" key="3">
    <source>
        <dbReference type="Proteomes" id="UP001153954"/>
    </source>
</evidence>
<dbReference type="Proteomes" id="UP001153954">
    <property type="component" value="Unassembled WGS sequence"/>
</dbReference>
<proteinExistence type="predicted"/>
<evidence type="ECO:0000313" key="2">
    <source>
        <dbReference type="EMBL" id="CAH2106145.1"/>
    </source>
</evidence>
<sequence length="380" mass="44965">MKENPCKPETCPNKCHDILEERRKGIFDHYWSLSVERQRDWIVSHTKREKVKRKRTKDNIESRRKFTHSYFINEGEGQRPVCLGFFIKTLDIRQRFLHLVISTAEEGSSNPDKRGRAVPANKTPPNLMQSVRDYIQELPAVPSHYCRKYSKKCYLPQEFKNLSNLYKIYKQKNMNEGKSYVGEKVFRNTFLTEFNISFHIPRKDKCIKCIKYENSPGEYQEEKEKHLTDKVETYTRFQTHQYLRKNDNGVLCTTFDLQKVLHTPYGESMLLYYSRKIATYNLTFYESVTRNGFCFLWNEVEGKRGANEVCTILAKYIQMVDERESIKHLLLYCDSCPGQNRNKTVLTCIHKCLHKCKNIATIQINYLLPGHTFMPVDSMH</sequence>
<evidence type="ECO:0000259" key="1">
    <source>
        <dbReference type="Pfam" id="PF25273"/>
    </source>
</evidence>
<dbReference type="PANTHER" id="PTHR10773:SF19">
    <property type="match status" value="1"/>
</dbReference>
<dbReference type="Pfam" id="PF25273">
    <property type="entry name" value="DUF7869"/>
    <property type="match status" value="1"/>
</dbReference>
<dbReference type="InterPro" id="IPR057191">
    <property type="entry name" value="DUF7869"/>
</dbReference>
<dbReference type="AlphaFoldDB" id="A0AAU9V2C1"/>
<dbReference type="PANTHER" id="PTHR10773">
    <property type="entry name" value="DNA-DIRECTED RNA POLYMERASES I, II, AND III SUBUNIT RPABC2"/>
    <property type="match status" value="1"/>
</dbReference>
<dbReference type="EMBL" id="CAKOGL010000029">
    <property type="protein sequence ID" value="CAH2106145.1"/>
    <property type="molecule type" value="Genomic_DNA"/>
</dbReference>
<name>A0AAU9V2C1_EUPED</name>
<reference evidence="2" key="1">
    <citation type="submission" date="2022-03" db="EMBL/GenBank/DDBJ databases">
        <authorList>
            <person name="Tunstrom K."/>
        </authorList>
    </citation>
    <scope>NUCLEOTIDE SEQUENCE</scope>
</reference>
<protein>
    <recommendedName>
        <fullName evidence="1">DUF7869 domain-containing protein</fullName>
    </recommendedName>
</protein>
<accession>A0AAU9V2C1</accession>